<dbReference type="RefSeq" id="WP_269413545.1">
    <property type="nucleotide sequence ID" value="NZ_JAPWGL010000001.1"/>
</dbReference>
<evidence type="ECO:0000313" key="2">
    <source>
        <dbReference type="EMBL" id="MCZ4221706.1"/>
    </source>
</evidence>
<reference evidence="2" key="1">
    <citation type="submission" date="2022-12" db="EMBL/GenBank/DDBJ databases">
        <title>Genome sequence of SJ11.</title>
        <authorList>
            <person name="Woo H."/>
        </authorList>
    </citation>
    <scope>NUCLEOTIDE SEQUENCE</scope>
    <source>
        <strain evidence="2">SJ11</strain>
    </source>
</reference>
<organism evidence="2 3">
    <name type="scientific">Pedobacter rhodius</name>
    <dbReference type="NCBI Taxonomy" id="3004098"/>
    <lineage>
        <taxon>Bacteria</taxon>
        <taxon>Pseudomonadati</taxon>
        <taxon>Bacteroidota</taxon>
        <taxon>Sphingobacteriia</taxon>
        <taxon>Sphingobacteriales</taxon>
        <taxon>Sphingobacteriaceae</taxon>
        <taxon>Pedobacter</taxon>
    </lineage>
</organism>
<feature type="signal peptide" evidence="1">
    <location>
        <begin position="1"/>
        <end position="25"/>
    </location>
</feature>
<accession>A0ABT4KS08</accession>
<gene>
    <name evidence="2" type="ORF">O0931_00190</name>
</gene>
<feature type="chain" id="PRO_5045721679" evidence="1">
    <location>
        <begin position="26"/>
        <end position="388"/>
    </location>
</feature>
<evidence type="ECO:0000256" key="1">
    <source>
        <dbReference type="SAM" id="SignalP"/>
    </source>
</evidence>
<sequence>MFTNTDLKKTLLLISFIFSFYVASAQFNQSALENRIRPDSSLTNEVHFNFYNFNYVRNYEYTNDFHDGYTLYGTQLQPQIVYYAHPNLAITAGAFIRKDFGRNGISDAKPLFSLKYHKRNLTLIFGSLEGGIQHKYIEPLYDFERTITTPIEYGTQLLVERKRFNLDAWIAWQKMIYTGEAAKEEIIGGLSTETTIAENSGWKFSFPAQFLAFHQGGQIDVLKEIPISTVFNGATGLKLHKEINTNIKQVYTDNYIAVYKDFSPDKRRAYQGGFGMWLNAGVESKWGSLVATYWKGNNFISIKGMPLYESVSSNLYTNGLKQSGRNIVSLRYAYQKELISHLYLDVRFEPHIDLDNTDKQLQFNHSFFLTYKQDFRLFKVKQRGGFRE</sequence>
<dbReference type="EMBL" id="JAPWGL010000001">
    <property type="protein sequence ID" value="MCZ4221706.1"/>
    <property type="molecule type" value="Genomic_DNA"/>
</dbReference>
<dbReference type="Proteomes" id="UP001144341">
    <property type="component" value="Unassembled WGS sequence"/>
</dbReference>
<evidence type="ECO:0000313" key="3">
    <source>
        <dbReference type="Proteomes" id="UP001144341"/>
    </source>
</evidence>
<comment type="caution">
    <text evidence="2">The sequence shown here is derived from an EMBL/GenBank/DDBJ whole genome shotgun (WGS) entry which is preliminary data.</text>
</comment>
<keyword evidence="3" id="KW-1185">Reference proteome</keyword>
<name>A0ABT4KS08_9SPHI</name>
<keyword evidence="1" id="KW-0732">Signal</keyword>
<protein>
    <submittedName>
        <fullName evidence="2">Uncharacterized protein</fullName>
    </submittedName>
</protein>
<proteinExistence type="predicted"/>